<accession>A0A545VYG5</accession>
<dbReference type="GO" id="GO:0016787">
    <property type="term" value="F:hydrolase activity"/>
    <property type="evidence" value="ECO:0007669"/>
    <property type="project" value="InterPro"/>
</dbReference>
<organism evidence="5 6">
    <name type="scientific">Cordyceps javanica</name>
    <dbReference type="NCBI Taxonomy" id="43265"/>
    <lineage>
        <taxon>Eukaryota</taxon>
        <taxon>Fungi</taxon>
        <taxon>Dikarya</taxon>
        <taxon>Ascomycota</taxon>
        <taxon>Pezizomycotina</taxon>
        <taxon>Sordariomycetes</taxon>
        <taxon>Hypocreomycetidae</taxon>
        <taxon>Hypocreales</taxon>
        <taxon>Cordycipitaceae</taxon>
        <taxon>Cordyceps</taxon>
    </lineage>
</organism>
<evidence type="ECO:0000313" key="6">
    <source>
        <dbReference type="Proteomes" id="UP000315783"/>
    </source>
</evidence>
<dbReference type="GO" id="GO:0008061">
    <property type="term" value="F:chitin binding"/>
    <property type="evidence" value="ECO:0007669"/>
    <property type="project" value="UniProtKB-KW"/>
</dbReference>
<gene>
    <name evidence="5" type="ORF">IF1G_06887</name>
</gene>
<dbReference type="EMBL" id="SPUK01000009">
    <property type="protein sequence ID" value="TQV94876.1"/>
    <property type="molecule type" value="Genomic_DNA"/>
</dbReference>
<keyword evidence="1" id="KW-0147">Chitin-binding</keyword>
<dbReference type="InterPro" id="IPR052210">
    <property type="entry name" value="LysM1-like"/>
</dbReference>
<dbReference type="InterPro" id="IPR036779">
    <property type="entry name" value="LysM_dom_sf"/>
</dbReference>
<comment type="similarity">
    <text evidence="3">Belongs to the secreted LysM effector family.</text>
</comment>
<keyword evidence="6" id="KW-1185">Reference proteome</keyword>
<dbReference type="Gene3D" id="3.10.350.10">
    <property type="entry name" value="LysM domain"/>
    <property type="match status" value="2"/>
</dbReference>
<evidence type="ECO:0000313" key="5">
    <source>
        <dbReference type="EMBL" id="TQV94876.1"/>
    </source>
</evidence>
<dbReference type="AlphaFoldDB" id="A0A545VYG5"/>
<feature type="domain" description="LysM" evidence="4">
    <location>
        <begin position="13"/>
        <end position="59"/>
    </location>
</feature>
<dbReference type="InterPro" id="IPR010496">
    <property type="entry name" value="AL/BT2_dom"/>
</dbReference>
<evidence type="ECO:0000256" key="1">
    <source>
        <dbReference type="ARBA" id="ARBA00022669"/>
    </source>
</evidence>
<dbReference type="Proteomes" id="UP000315783">
    <property type="component" value="Unassembled WGS sequence"/>
</dbReference>
<comment type="caution">
    <text evidence="5">The sequence shown here is derived from an EMBL/GenBank/DDBJ whole genome shotgun (WGS) entry which is preliminary data.</text>
</comment>
<evidence type="ECO:0000256" key="2">
    <source>
        <dbReference type="ARBA" id="ARBA00023026"/>
    </source>
</evidence>
<dbReference type="Pfam" id="PF01476">
    <property type="entry name" value="LysM"/>
    <property type="match status" value="1"/>
</dbReference>
<dbReference type="STRING" id="43265.A0A545VYG5"/>
<dbReference type="PROSITE" id="PS51782">
    <property type="entry name" value="LYSM"/>
    <property type="match status" value="2"/>
</dbReference>
<dbReference type="PANTHER" id="PTHR34997">
    <property type="entry name" value="AM15"/>
    <property type="match status" value="1"/>
</dbReference>
<proteinExistence type="inferred from homology"/>
<protein>
    <submittedName>
        <fullName evidence="5">Arabinan endo-1,5-alpha-L-arabinosidase A</fullName>
    </submittedName>
</protein>
<dbReference type="Gene3D" id="2.60.120.560">
    <property type="entry name" value="Exo-inulinase, domain 1"/>
    <property type="match status" value="2"/>
</dbReference>
<dbReference type="InterPro" id="IPR018392">
    <property type="entry name" value="LysM"/>
</dbReference>
<keyword evidence="2" id="KW-0843">Virulence</keyword>
<name>A0A545VYG5_9HYPO</name>
<dbReference type="OrthoDB" id="4865829at2759"/>
<sequence length="497" mass="53512">MPYDGSTVKDCAWWYDSDGSDSCVDVPKLFGISQRNFVKWNPSITPDCGNFKTGQSYCVEAAVATTTNQPTPTATPVGPTNGIETPQPTQSEITRNCNRFHMVQPNDTCVGIASRNGIAQADVAVWNPSANSDCSGLRAYLYACTSVLEQWSFGKYKFAGWSVVGGGFSLSSTLIEAEVSEGGKAMIDTTYTDVSMQMIVIFRRDDPSSGNLGFVLRASEVGVGSDNYRGYYVGLDRAAGGVVIGRADKAWQQLQFVPATIGDFATLKVQMTGDRLTVYLNNLSRPLTTLSDGTYRQGQVGLRTYKKAASIGALVVSPLVYEGFERQLAGWTVYDGYFNASHKLLVGMADGGDGSDGGASGKATMNTNFTDFILEAEILLTKDGPGTAGVLFRASSLGRGLNSYKGYYLGLASDGTIVLGRGDGKTWTEMQSTKVEAKVYHSYRIKVQAAGSRIEVYFEDMAKALMVTTDASYGSGMVGARLDHSTAIFYSFAVQRR</sequence>
<evidence type="ECO:0000256" key="3">
    <source>
        <dbReference type="ARBA" id="ARBA00044955"/>
    </source>
</evidence>
<evidence type="ECO:0000259" key="4">
    <source>
        <dbReference type="PROSITE" id="PS51782"/>
    </source>
</evidence>
<dbReference type="SUPFAM" id="SSF54106">
    <property type="entry name" value="LysM domain"/>
    <property type="match status" value="1"/>
</dbReference>
<dbReference type="PANTHER" id="PTHR34997:SF1">
    <property type="entry name" value="PEPTIDOGLYCAN-BINDING LYSIN DOMAIN"/>
    <property type="match status" value="1"/>
</dbReference>
<dbReference type="Pfam" id="PF06439">
    <property type="entry name" value="3keto-disac_hyd"/>
    <property type="match status" value="1"/>
</dbReference>
<reference evidence="5 6" key="1">
    <citation type="journal article" date="2019" name="Appl. Microbiol. Biotechnol.">
        <title>Genome sequence of Isaria javanica and comparative genome analysis insights into family S53 peptidase evolution in fungal entomopathogens.</title>
        <authorList>
            <person name="Lin R."/>
            <person name="Zhang X."/>
            <person name="Xin B."/>
            <person name="Zou M."/>
            <person name="Gao Y."/>
            <person name="Qin F."/>
            <person name="Hu Q."/>
            <person name="Xie B."/>
            <person name="Cheng X."/>
        </authorList>
    </citation>
    <scope>NUCLEOTIDE SEQUENCE [LARGE SCALE GENOMIC DNA]</scope>
    <source>
        <strain evidence="5 6">IJ1G</strain>
    </source>
</reference>
<dbReference type="CDD" id="cd00118">
    <property type="entry name" value="LysM"/>
    <property type="match status" value="1"/>
</dbReference>
<feature type="domain" description="LysM" evidence="4">
    <location>
        <begin position="99"/>
        <end position="145"/>
    </location>
</feature>